<evidence type="ECO:0000313" key="2">
    <source>
        <dbReference type="EMBL" id="TLC99428.1"/>
    </source>
</evidence>
<dbReference type="AlphaFoldDB" id="A0A4U8Q4T9"/>
<dbReference type="STRING" id="180332.GCA_000797495_05616"/>
<reference evidence="2 3" key="1">
    <citation type="journal article" date="2019" name="Anaerobe">
        <title>Detection of Robinsoniella peoriensis in multiple bone samples of a trauma patient.</title>
        <authorList>
            <person name="Schrottner P."/>
            <person name="Hartwich K."/>
            <person name="Bunk B."/>
            <person name="Schober I."/>
            <person name="Helbig S."/>
            <person name="Rudolph W.W."/>
            <person name="Gunzer F."/>
        </authorList>
    </citation>
    <scope>NUCLEOTIDE SEQUENCE [LARGE SCALE GENOMIC DNA]</scope>
    <source>
        <strain evidence="2 3">DSM 106044</strain>
    </source>
</reference>
<dbReference type="RefSeq" id="WP_138003246.1">
    <property type="nucleotide sequence ID" value="NZ_JBHTNY010000028.1"/>
</dbReference>
<evidence type="ECO:0000313" key="3">
    <source>
        <dbReference type="Proteomes" id="UP000306509"/>
    </source>
</evidence>
<feature type="transmembrane region" description="Helical" evidence="1">
    <location>
        <begin position="168"/>
        <end position="194"/>
    </location>
</feature>
<feature type="transmembrane region" description="Helical" evidence="1">
    <location>
        <begin position="107"/>
        <end position="134"/>
    </location>
</feature>
<feature type="transmembrane region" description="Helical" evidence="1">
    <location>
        <begin position="201"/>
        <end position="222"/>
    </location>
</feature>
<feature type="transmembrane region" description="Helical" evidence="1">
    <location>
        <begin position="264"/>
        <end position="283"/>
    </location>
</feature>
<keyword evidence="1" id="KW-0472">Membrane</keyword>
<accession>A0A4U8Q4T9</accession>
<gene>
    <name evidence="2" type="ORF">DSM106044_03631</name>
</gene>
<proteinExistence type="predicted"/>
<evidence type="ECO:0008006" key="4">
    <source>
        <dbReference type="Google" id="ProtNLM"/>
    </source>
</evidence>
<name>A0A4U8Q4T9_9FIRM</name>
<keyword evidence="3" id="KW-1185">Reference proteome</keyword>
<comment type="caution">
    <text evidence="2">The sequence shown here is derived from an EMBL/GenBank/DDBJ whole genome shotgun (WGS) entry which is preliminary data.</text>
</comment>
<dbReference type="EMBL" id="QGQD01000069">
    <property type="protein sequence ID" value="TLC99428.1"/>
    <property type="molecule type" value="Genomic_DNA"/>
</dbReference>
<keyword evidence="1" id="KW-1133">Transmembrane helix</keyword>
<evidence type="ECO:0000256" key="1">
    <source>
        <dbReference type="SAM" id="Phobius"/>
    </source>
</evidence>
<keyword evidence="1" id="KW-0812">Transmembrane</keyword>
<dbReference type="Proteomes" id="UP000306509">
    <property type="component" value="Unassembled WGS sequence"/>
</dbReference>
<sequence>MRDIKQSFQIAFYNFRLWKKNPRVIMTFALAFVLCLMLSDKAVSLARSYGTNMQILEAFVWTFGDGNSIMISSLLLILLFADMPFISQGTPYYLYRTKRSLWVWGQVIYVVFATVLYTSFLLAVSCIICAPLSFPGNMWSETGALLGYSGVGVKIALPASVKTMEMSYPYQCAAVIFLLTTLYSLVIASVMLLFNLCKSQFMGVISVFVLNLYGLLLSPQIFMTLFQLPQTMEYKANLAVGWLSPLNHATYYMHNFGYDYLPRIWMSTGMFGGILIIILLLICKMAHRYEFHFLQLNE</sequence>
<organism evidence="2 3">
    <name type="scientific">Robinsoniella peoriensis</name>
    <dbReference type="NCBI Taxonomy" id="180332"/>
    <lineage>
        <taxon>Bacteria</taxon>
        <taxon>Bacillati</taxon>
        <taxon>Bacillota</taxon>
        <taxon>Clostridia</taxon>
        <taxon>Lachnospirales</taxon>
        <taxon>Lachnospiraceae</taxon>
        <taxon>Robinsoniella</taxon>
    </lineage>
</organism>
<protein>
    <recommendedName>
        <fullName evidence="4">ABC-2 family transporter protein</fullName>
    </recommendedName>
</protein>